<evidence type="ECO:0000256" key="9">
    <source>
        <dbReference type="ARBA" id="ARBA00023136"/>
    </source>
</evidence>
<evidence type="ECO:0000256" key="8">
    <source>
        <dbReference type="ARBA" id="ARBA00023014"/>
    </source>
</evidence>
<feature type="region of interest" description="Hydrophobic" evidence="10">
    <location>
        <begin position="1"/>
        <end position="26"/>
    </location>
</feature>
<dbReference type="Pfam" id="PF04060">
    <property type="entry name" value="FeS"/>
    <property type="match status" value="1"/>
</dbReference>
<feature type="binding site" evidence="10">
    <location>
        <position position="57"/>
    </location>
    <ligand>
        <name>[4Fe-4S] cluster</name>
        <dbReference type="ChEBI" id="CHEBI:49883"/>
        <label>1</label>
    </ligand>
</feature>
<keyword evidence="10" id="KW-1003">Cell membrane</keyword>
<dbReference type="InterPro" id="IPR050395">
    <property type="entry name" value="4Fe4S_Ferredoxin_RnfB"/>
</dbReference>
<sequence>MNAVIMPVLVLGLTGLAMGLFLAFASKKFEVEVDPKIEQIMGILPGANCGGCGFPGCAGYASAVVNEGAGMSLCAPGGASVAEGIGQIMGATVEVSDEKIVAKVLCQGDNTRTTKIYEFDGELQTCAAMMLYAGGDKSCVYSCLGHGDCERVCPVNAIKVNDKGIAEVDEDKCISCGLCQKACPKKVISMLPQNKKVTVLCSSKEKGATARKACSTACIGCGLCKKACPVDAITVENNLAKIDPEKCIQCGLCAAKCPTNAIKSEIKEIKKAEIIEEKCVGCTLCAKVCPVGAVEGELKAKHKIDQEKCIGCGLCFDKCKLKAIKMNVIERRD</sequence>
<feature type="binding site" evidence="10">
    <location>
        <position position="173"/>
    </location>
    <ligand>
        <name>[4Fe-4S] cluster</name>
        <dbReference type="ChEBI" id="CHEBI:49883"/>
        <label>3</label>
    </ligand>
</feature>
<dbReference type="HAMAP" id="MF_00463">
    <property type="entry name" value="RsxB_RnfB"/>
    <property type="match status" value="1"/>
</dbReference>
<evidence type="ECO:0000256" key="6">
    <source>
        <dbReference type="ARBA" id="ARBA00022982"/>
    </source>
</evidence>
<keyword evidence="4 10" id="KW-0677">Repeat</keyword>
<comment type="subunit">
    <text evidence="10">The complex is composed of six subunits: RnfA, RnfB, RnfC, RnfD, RnfE and RnfG.</text>
</comment>
<feature type="binding site" evidence="10">
    <location>
        <position position="143"/>
    </location>
    <ligand>
        <name>[4Fe-4S] cluster</name>
        <dbReference type="ChEBI" id="CHEBI:49883"/>
        <label>2</label>
    </ligand>
</feature>
<feature type="domain" description="4Fe-4S ferredoxin-type" evidence="11">
    <location>
        <begin position="129"/>
        <end position="163"/>
    </location>
</feature>
<dbReference type="RefSeq" id="WP_005978518.1">
    <property type="nucleotide sequence ID" value="NZ_BAABXY010000001.1"/>
</dbReference>
<dbReference type="GO" id="GO:0051539">
    <property type="term" value="F:4 iron, 4 sulfur cluster binding"/>
    <property type="evidence" value="ECO:0007669"/>
    <property type="project" value="UniProtKB-UniRule"/>
</dbReference>
<feature type="domain" description="4Fe-4S ferredoxin-type" evidence="11">
    <location>
        <begin position="164"/>
        <end position="193"/>
    </location>
</feature>
<dbReference type="EMBL" id="LS483487">
    <property type="protein sequence ID" value="SQJ15770.1"/>
    <property type="molecule type" value="Genomic_DNA"/>
</dbReference>
<keyword evidence="5 10" id="KW-1278">Translocase</keyword>
<feature type="binding site" evidence="10">
    <location>
        <position position="179"/>
    </location>
    <ligand>
        <name>[4Fe-4S] cluster</name>
        <dbReference type="ChEBI" id="CHEBI:49883"/>
        <label>3</label>
    </ligand>
</feature>
<feature type="binding site" evidence="10">
    <location>
        <position position="153"/>
    </location>
    <ligand>
        <name>[4Fe-4S] cluster</name>
        <dbReference type="ChEBI" id="CHEBI:49883"/>
        <label>3</label>
    </ligand>
</feature>
<comment type="caution">
    <text evidence="10">Lacks conserved residue(s) required for the propagation of feature annotation.</text>
</comment>
<feature type="domain" description="4Fe-4S ferredoxin-type" evidence="11">
    <location>
        <begin position="300"/>
        <end position="329"/>
    </location>
</feature>
<feature type="domain" description="4Fe-4S ferredoxin-type" evidence="11">
    <location>
        <begin position="238"/>
        <end position="267"/>
    </location>
</feature>
<dbReference type="Pfam" id="PF14697">
    <property type="entry name" value="Fer4_21"/>
    <property type="match status" value="1"/>
</dbReference>
<keyword evidence="6 10" id="KW-0249">Electron transport</keyword>
<dbReference type="InterPro" id="IPR007202">
    <property type="entry name" value="4Fe-4S_dom"/>
</dbReference>
<protein>
    <recommendedName>
        <fullName evidence="10">Ion-translocating oxidoreductase complex subunit B</fullName>
        <ecNumber evidence="10">7.-.-.-</ecNumber>
    </recommendedName>
    <alternativeName>
        <fullName evidence="10">Rnf electron transport complex subunit B</fullName>
    </alternativeName>
</protein>
<gene>
    <name evidence="10 13" type="primary">rnfB</name>
    <name evidence="13" type="ORF">NCTC12112_03110</name>
</gene>
<comment type="function">
    <text evidence="10">Part of a membrane-bound complex that couples electron transfer with translocation of ions across the membrane.</text>
</comment>
<evidence type="ECO:0000256" key="10">
    <source>
        <dbReference type="HAMAP-Rule" id="MF_00463"/>
    </source>
</evidence>
<organism evidence="13 14">
    <name type="scientific">Fusobacterium ulcerans</name>
    <dbReference type="NCBI Taxonomy" id="861"/>
    <lineage>
        <taxon>Bacteria</taxon>
        <taxon>Fusobacteriati</taxon>
        <taxon>Fusobacteriota</taxon>
        <taxon>Fusobacteriia</taxon>
        <taxon>Fusobacteriales</taxon>
        <taxon>Fusobacteriaceae</taxon>
        <taxon>Fusobacterium</taxon>
    </lineage>
</organism>
<dbReference type="InterPro" id="IPR010207">
    <property type="entry name" value="Elect_transpt_cplx_RnfB/RsxB"/>
</dbReference>
<keyword evidence="8 10" id="KW-0411">Iron-sulfur</keyword>
<evidence type="ECO:0000259" key="12">
    <source>
        <dbReference type="PROSITE" id="PS51656"/>
    </source>
</evidence>
<dbReference type="CDD" id="cd10549">
    <property type="entry name" value="MtMvhB_like"/>
    <property type="match status" value="2"/>
</dbReference>
<evidence type="ECO:0000313" key="13">
    <source>
        <dbReference type="EMBL" id="SQJ15770.1"/>
    </source>
</evidence>
<comment type="cofactor">
    <cofactor evidence="10">
        <name>[4Fe-4S] cluster</name>
        <dbReference type="ChEBI" id="CHEBI:49883"/>
    </cofactor>
    <text evidence="10">Binds 3 [4Fe-4S] clusters.</text>
</comment>
<dbReference type="PANTHER" id="PTHR43560:SF1">
    <property type="entry name" value="ION-TRANSLOCATING OXIDOREDUCTASE COMPLEX SUBUNIT B"/>
    <property type="match status" value="1"/>
</dbReference>
<dbReference type="KEGG" id="ful:C4N20_06105"/>
<dbReference type="Gene3D" id="1.10.15.40">
    <property type="entry name" value="Electron transport complex subunit B, putative Fe-S cluster"/>
    <property type="match status" value="1"/>
</dbReference>
<dbReference type="GO" id="GO:0005886">
    <property type="term" value="C:plasma membrane"/>
    <property type="evidence" value="ECO:0007669"/>
    <property type="project" value="UniProtKB-SubCell"/>
</dbReference>
<evidence type="ECO:0000259" key="11">
    <source>
        <dbReference type="PROSITE" id="PS51379"/>
    </source>
</evidence>
<dbReference type="GO" id="GO:0046872">
    <property type="term" value="F:metal ion binding"/>
    <property type="evidence" value="ECO:0007669"/>
    <property type="project" value="UniProtKB-KW"/>
</dbReference>
<comment type="subcellular location">
    <subcellularLocation>
        <location evidence="10">Cell membrane</location>
    </subcellularLocation>
</comment>
<comment type="similarity">
    <text evidence="10">Belongs to the 4Fe4S bacterial-type ferredoxin family. RnfB subfamily.</text>
</comment>
<keyword evidence="9 10" id="KW-0472">Membrane</keyword>
<dbReference type="Pfam" id="PF00037">
    <property type="entry name" value="Fer4"/>
    <property type="match status" value="2"/>
</dbReference>
<evidence type="ECO:0000256" key="5">
    <source>
        <dbReference type="ARBA" id="ARBA00022967"/>
    </source>
</evidence>
<dbReference type="NCBIfam" id="TIGR01944">
    <property type="entry name" value="rnfB"/>
    <property type="match status" value="1"/>
</dbReference>
<dbReference type="Pfam" id="PF12838">
    <property type="entry name" value="Fer4_7"/>
    <property type="match status" value="1"/>
</dbReference>
<feature type="domain" description="4Fe-4S ferredoxin-type" evidence="11">
    <location>
        <begin position="209"/>
        <end position="237"/>
    </location>
</feature>
<feature type="binding site" evidence="10">
    <location>
        <position position="52"/>
    </location>
    <ligand>
        <name>[4Fe-4S] cluster</name>
        <dbReference type="ChEBI" id="CHEBI:49883"/>
        <label>1</label>
    </ligand>
</feature>
<dbReference type="GO" id="GO:0022900">
    <property type="term" value="P:electron transport chain"/>
    <property type="evidence" value="ECO:0007669"/>
    <property type="project" value="UniProtKB-UniRule"/>
</dbReference>
<name>A0AAX1TQU7_9FUSO</name>
<evidence type="ECO:0000256" key="7">
    <source>
        <dbReference type="ARBA" id="ARBA00023004"/>
    </source>
</evidence>
<reference evidence="13 14" key="1">
    <citation type="submission" date="2018-06" db="EMBL/GenBank/DDBJ databases">
        <authorList>
            <consortium name="Pathogen Informatics"/>
            <person name="Doyle S."/>
        </authorList>
    </citation>
    <scope>NUCLEOTIDE SEQUENCE [LARGE SCALE GENOMIC DNA]</scope>
    <source>
        <strain evidence="13 14">NCTC12112</strain>
    </source>
</reference>
<dbReference type="GeneID" id="78454374"/>
<evidence type="ECO:0000313" key="14">
    <source>
        <dbReference type="Proteomes" id="UP000249008"/>
    </source>
</evidence>
<dbReference type="SUPFAM" id="SSF54862">
    <property type="entry name" value="4Fe-4S ferredoxins"/>
    <property type="match status" value="2"/>
</dbReference>
<keyword evidence="7 10" id="KW-0408">Iron</keyword>
<accession>A0AAX1TQU7</accession>
<feature type="domain" description="4Fe-4S ferredoxin-type" evidence="11">
    <location>
        <begin position="270"/>
        <end position="299"/>
    </location>
</feature>
<feature type="binding site" evidence="10">
    <location>
        <position position="149"/>
    </location>
    <ligand>
        <name>[4Fe-4S] cluster</name>
        <dbReference type="ChEBI" id="CHEBI:49883"/>
        <label>2</label>
    </ligand>
</feature>
<evidence type="ECO:0000256" key="3">
    <source>
        <dbReference type="ARBA" id="ARBA00022723"/>
    </source>
</evidence>
<dbReference type="PANTHER" id="PTHR43560">
    <property type="entry name" value="ION-TRANSLOCATING OXIDOREDUCTASE COMPLEX SUBUNIT B"/>
    <property type="match status" value="1"/>
</dbReference>
<feature type="domain" description="4Fe-4S" evidence="12">
    <location>
        <begin position="32"/>
        <end position="91"/>
    </location>
</feature>
<dbReference type="AlphaFoldDB" id="A0AAX1TQU7"/>
<feature type="binding site" evidence="10">
    <location>
        <position position="49"/>
    </location>
    <ligand>
        <name>[4Fe-4S] cluster</name>
        <dbReference type="ChEBI" id="CHEBI:49883"/>
        <label>1</label>
    </ligand>
</feature>
<evidence type="ECO:0000256" key="1">
    <source>
        <dbReference type="ARBA" id="ARBA00022448"/>
    </source>
</evidence>
<dbReference type="EC" id="7.-.-.-" evidence="10"/>
<dbReference type="PROSITE" id="PS51656">
    <property type="entry name" value="4FE4S"/>
    <property type="match status" value="1"/>
</dbReference>
<dbReference type="InterPro" id="IPR017896">
    <property type="entry name" value="4Fe4S_Fe-S-bd"/>
</dbReference>
<dbReference type="Gene3D" id="3.30.70.20">
    <property type="match status" value="3"/>
</dbReference>
<feature type="binding site" evidence="10">
    <location>
        <position position="183"/>
    </location>
    <ligand>
        <name>[4Fe-4S] cluster</name>
        <dbReference type="ChEBI" id="CHEBI:49883"/>
        <label>2</label>
    </ligand>
</feature>
<keyword evidence="3 10" id="KW-0479">Metal-binding</keyword>
<keyword evidence="2 10" id="KW-0004">4Fe-4S</keyword>
<feature type="binding site" evidence="10">
    <location>
        <position position="176"/>
    </location>
    <ligand>
        <name>[4Fe-4S] cluster</name>
        <dbReference type="ChEBI" id="CHEBI:49883"/>
        <label>3</label>
    </ligand>
</feature>
<dbReference type="PROSITE" id="PS51379">
    <property type="entry name" value="4FE4S_FER_2"/>
    <property type="match status" value="6"/>
</dbReference>
<dbReference type="InterPro" id="IPR017900">
    <property type="entry name" value="4Fe4S_Fe_S_CS"/>
</dbReference>
<dbReference type="Proteomes" id="UP000249008">
    <property type="component" value="Chromosome 1"/>
</dbReference>
<feature type="binding site" evidence="10">
    <location>
        <position position="74"/>
    </location>
    <ligand>
        <name>[4Fe-4S] cluster</name>
        <dbReference type="ChEBI" id="CHEBI:49883"/>
        <label>1</label>
    </ligand>
</feature>
<keyword evidence="1 10" id="KW-0813">Transport</keyword>
<dbReference type="PROSITE" id="PS00198">
    <property type="entry name" value="4FE4S_FER_1"/>
    <property type="match status" value="2"/>
</dbReference>
<proteinExistence type="inferred from homology"/>
<feature type="binding site" evidence="10">
    <location>
        <position position="139"/>
    </location>
    <ligand>
        <name>[4Fe-4S] cluster</name>
        <dbReference type="ChEBI" id="CHEBI:49883"/>
        <label>2</label>
    </ligand>
</feature>
<dbReference type="GO" id="GO:0009055">
    <property type="term" value="F:electron transfer activity"/>
    <property type="evidence" value="ECO:0007669"/>
    <property type="project" value="InterPro"/>
</dbReference>
<evidence type="ECO:0000256" key="4">
    <source>
        <dbReference type="ARBA" id="ARBA00022737"/>
    </source>
</evidence>
<evidence type="ECO:0000256" key="2">
    <source>
        <dbReference type="ARBA" id="ARBA00022485"/>
    </source>
</evidence>